<dbReference type="InterPro" id="IPR041803">
    <property type="entry name" value="DEF1_CUE"/>
</dbReference>
<feature type="non-terminal residue" evidence="18">
    <location>
        <position position="1"/>
    </location>
</feature>
<keyword evidence="6" id="KW-0158">Chromosome</keyword>
<name>A0A9W7XGU7_9FUNG</name>
<evidence type="ECO:0000256" key="10">
    <source>
        <dbReference type="ARBA" id="ARBA00022786"/>
    </source>
</evidence>
<feature type="compositionally biased region" description="Gly residues" evidence="16">
    <location>
        <begin position="127"/>
        <end position="137"/>
    </location>
</feature>
<dbReference type="CDD" id="cd14368">
    <property type="entry name" value="CUE_DEF1_like"/>
    <property type="match status" value="1"/>
</dbReference>
<evidence type="ECO:0000256" key="1">
    <source>
        <dbReference type="ARBA" id="ARBA00004123"/>
    </source>
</evidence>
<dbReference type="PANTHER" id="PTHR16308">
    <property type="entry name" value="UBIQUITIN ASSOCIATED PROTEIN 2-LIKE/LINGERER"/>
    <property type="match status" value="1"/>
</dbReference>
<dbReference type="Proteomes" id="UP001145021">
    <property type="component" value="Unassembled WGS sequence"/>
</dbReference>
<evidence type="ECO:0000256" key="6">
    <source>
        <dbReference type="ARBA" id="ARBA00022454"/>
    </source>
</evidence>
<dbReference type="EMBL" id="JANBOH010000313">
    <property type="protein sequence ID" value="KAJ1642957.1"/>
    <property type="molecule type" value="Genomic_DNA"/>
</dbReference>
<dbReference type="Pfam" id="PF02845">
    <property type="entry name" value="CUE"/>
    <property type="match status" value="1"/>
</dbReference>
<feature type="region of interest" description="Disordered" evidence="16">
    <location>
        <begin position="90"/>
        <end position="137"/>
    </location>
</feature>
<feature type="compositionally biased region" description="Basic and acidic residues" evidence="16">
    <location>
        <begin position="100"/>
        <end position="116"/>
    </location>
</feature>
<dbReference type="InterPro" id="IPR009060">
    <property type="entry name" value="UBA-like_sf"/>
</dbReference>
<evidence type="ECO:0000256" key="13">
    <source>
        <dbReference type="ARBA" id="ARBA00023125"/>
    </source>
</evidence>
<feature type="compositionally biased region" description="Polar residues" evidence="16">
    <location>
        <begin position="1"/>
        <end position="14"/>
    </location>
</feature>
<evidence type="ECO:0000256" key="2">
    <source>
        <dbReference type="ARBA" id="ARBA00004496"/>
    </source>
</evidence>
<dbReference type="GO" id="GO:0005737">
    <property type="term" value="C:cytoplasm"/>
    <property type="evidence" value="ECO:0007669"/>
    <property type="project" value="UniProtKB-SubCell"/>
</dbReference>
<keyword evidence="13" id="KW-0238">DNA-binding</keyword>
<dbReference type="SUPFAM" id="SSF46934">
    <property type="entry name" value="UBA-like"/>
    <property type="match status" value="1"/>
</dbReference>
<keyword evidence="12" id="KW-0779">Telomere</keyword>
<evidence type="ECO:0000313" key="19">
    <source>
        <dbReference type="Proteomes" id="UP001145021"/>
    </source>
</evidence>
<dbReference type="InterPro" id="IPR003892">
    <property type="entry name" value="CUE"/>
</dbReference>
<accession>A0A9W7XGU7</accession>
<dbReference type="GO" id="GO:0003677">
    <property type="term" value="F:DNA binding"/>
    <property type="evidence" value="ECO:0007669"/>
    <property type="project" value="UniProtKB-KW"/>
</dbReference>
<keyword evidence="10" id="KW-0833">Ubl conjugation pathway</keyword>
<feature type="compositionally biased region" description="Polar residues" evidence="16">
    <location>
        <begin position="23"/>
        <end position="32"/>
    </location>
</feature>
<sequence>MSAAHSNTQQSLSHSRGGKLSRGGNTRSSSSLDEAPEFKILRTKYSSGLKTLNEMFPDWTDADLLFALKEADGNLEITIARIAEGHTTQWGEVKSRKEKRQASKQHEETKISEKSSHVPRPASFRGGVRGGAARGGR</sequence>
<keyword evidence="8" id="KW-0597">Phosphoprotein</keyword>
<feature type="region of interest" description="Disordered" evidence="16">
    <location>
        <begin position="1"/>
        <end position="37"/>
    </location>
</feature>
<keyword evidence="15" id="KW-0539">Nucleus</keyword>
<protein>
    <recommendedName>
        <fullName evidence="5">RNA polymerase II degradation factor 1</fullName>
    </recommendedName>
</protein>
<comment type="caution">
    <text evidence="18">The sequence shown here is derived from an EMBL/GenBank/DDBJ whole genome shotgun (WGS) entry which is preliminary data.</text>
</comment>
<dbReference type="GO" id="GO:0000781">
    <property type="term" value="C:chromosome, telomeric region"/>
    <property type="evidence" value="ECO:0007669"/>
    <property type="project" value="UniProtKB-SubCell"/>
</dbReference>
<keyword evidence="9" id="KW-0227">DNA damage</keyword>
<comment type="similarity">
    <text evidence="4">Belongs to the DEF1 family.</text>
</comment>
<evidence type="ECO:0000256" key="8">
    <source>
        <dbReference type="ARBA" id="ARBA00022553"/>
    </source>
</evidence>
<dbReference type="PROSITE" id="PS51140">
    <property type="entry name" value="CUE"/>
    <property type="match status" value="1"/>
</dbReference>
<evidence type="ECO:0000256" key="4">
    <source>
        <dbReference type="ARBA" id="ARBA00005491"/>
    </source>
</evidence>
<keyword evidence="11" id="KW-0832">Ubl conjugation</keyword>
<evidence type="ECO:0000256" key="3">
    <source>
        <dbReference type="ARBA" id="ARBA00004574"/>
    </source>
</evidence>
<evidence type="ECO:0000256" key="11">
    <source>
        <dbReference type="ARBA" id="ARBA00022843"/>
    </source>
</evidence>
<evidence type="ECO:0000256" key="14">
    <source>
        <dbReference type="ARBA" id="ARBA00023204"/>
    </source>
</evidence>
<dbReference type="GO" id="GO:0005634">
    <property type="term" value="C:nucleus"/>
    <property type="evidence" value="ECO:0007669"/>
    <property type="project" value="UniProtKB-SubCell"/>
</dbReference>
<organism evidence="18 19">
    <name type="scientific">Coemansia asiatica</name>
    <dbReference type="NCBI Taxonomy" id="1052880"/>
    <lineage>
        <taxon>Eukaryota</taxon>
        <taxon>Fungi</taxon>
        <taxon>Fungi incertae sedis</taxon>
        <taxon>Zoopagomycota</taxon>
        <taxon>Kickxellomycotina</taxon>
        <taxon>Kickxellomycetes</taxon>
        <taxon>Kickxellales</taxon>
        <taxon>Kickxellaceae</taxon>
        <taxon>Coemansia</taxon>
    </lineage>
</organism>
<reference evidence="18" key="1">
    <citation type="submission" date="2022-07" db="EMBL/GenBank/DDBJ databases">
        <title>Phylogenomic reconstructions and comparative analyses of Kickxellomycotina fungi.</title>
        <authorList>
            <person name="Reynolds N.K."/>
            <person name="Stajich J.E."/>
            <person name="Barry K."/>
            <person name="Grigoriev I.V."/>
            <person name="Crous P."/>
            <person name="Smith M.E."/>
        </authorList>
    </citation>
    <scope>NUCLEOTIDE SEQUENCE</scope>
    <source>
        <strain evidence="18">NBRC 105413</strain>
    </source>
</reference>
<proteinExistence type="inferred from homology"/>
<dbReference type="GO" id="GO:0043130">
    <property type="term" value="F:ubiquitin binding"/>
    <property type="evidence" value="ECO:0007669"/>
    <property type="project" value="InterPro"/>
</dbReference>
<evidence type="ECO:0000256" key="9">
    <source>
        <dbReference type="ARBA" id="ARBA00022763"/>
    </source>
</evidence>
<gene>
    <name evidence="18" type="primary">DEF1</name>
    <name evidence="18" type="ORF">LPJ64_005218</name>
</gene>
<comment type="subcellular location">
    <subcellularLocation>
        <location evidence="3">Chromosome</location>
        <location evidence="3">Telomere</location>
    </subcellularLocation>
    <subcellularLocation>
        <location evidence="2">Cytoplasm</location>
    </subcellularLocation>
    <subcellularLocation>
        <location evidence="1">Nucleus</location>
    </subcellularLocation>
</comment>
<keyword evidence="14" id="KW-0234">DNA repair</keyword>
<feature type="domain" description="CUE" evidence="17">
    <location>
        <begin position="44"/>
        <end position="87"/>
    </location>
</feature>
<dbReference type="PANTHER" id="PTHR16308:SF13">
    <property type="entry name" value="PROTEIN LINGERER"/>
    <property type="match status" value="1"/>
</dbReference>
<evidence type="ECO:0000256" key="7">
    <source>
        <dbReference type="ARBA" id="ARBA00022490"/>
    </source>
</evidence>
<evidence type="ECO:0000259" key="17">
    <source>
        <dbReference type="PROSITE" id="PS51140"/>
    </source>
</evidence>
<keyword evidence="7" id="KW-0963">Cytoplasm</keyword>
<evidence type="ECO:0000256" key="15">
    <source>
        <dbReference type="ARBA" id="ARBA00023242"/>
    </source>
</evidence>
<dbReference type="GO" id="GO:0006281">
    <property type="term" value="P:DNA repair"/>
    <property type="evidence" value="ECO:0007669"/>
    <property type="project" value="UniProtKB-KW"/>
</dbReference>
<evidence type="ECO:0000256" key="12">
    <source>
        <dbReference type="ARBA" id="ARBA00022895"/>
    </source>
</evidence>
<evidence type="ECO:0000313" key="18">
    <source>
        <dbReference type="EMBL" id="KAJ1642957.1"/>
    </source>
</evidence>
<evidence type="ECO:0000256" key="16">
    <source>
        <dbReference type="SAM" id="MobiDB-lite"/>
    </source>
</evidence>
<dbReference type="AlphaFoldDB" id="A0A9W7XGU7"/>
<evidence type="ECO:0000256" key="5">
    <source>
        <dbReference type="ARBA" id="ARBA00020536"/>
    </source>
</evidence>
<dbReference type="InterPro" id="IPR051833">
    <property type="entry name" value="TC-DDR_regulator"/>
</dbReference>
<keyword evidence="19" id="KW-1185">Reference proteome</keyword>